<accession>A0A8J8FBY6</accession>
<proteinExistence type="predicted"/>
<comment type="caution">
    <text evidence="2">The sequence shown here is derived from an EMBL/GenBank/DDBJ whole genome shotgun (WGS) entry which is preliminary data.</text>
</comment>
<keyword evidence="1" id="KW-0472">Membrane</keyword>
<feature type="transmembrane region" description="Helical" evidence="1">
    <location>
        <begin position="118"/>
        <end position="142"/>
    </location>
</feature>
<evidence type="ECO:0000313" key="2">
    <source>
        <dbReference type="EMBL" id="NNV54925.1"/>
    </source>
</evidence>
<feature type="transmembrane region" description="Helical" evidence="1">
    <location>
        <begin position="7"/>
        <end position="27"/>
    </location>
</feature>
<organism evidence="2 3">
    <name type="scientific">Limnovirga soli</name>
    <dbReference type="NCBI Taxonomy" id="2656915"/>
    <lineage>
        <taxon>Bacteria</taxon>
        <taxon>Pseudomonadati</taxon>
        <taxon>Bacteroidota</taxon>
        <taxon>Chitinophagia</taxon>
        <taxon>Chitinophagales</taxon>
        <taxon>Chitinophagaceae</taxon>
        <taxon>Limnovirga</taxon>
    </lineage>
</organism>
<evidence type="ECO:0000256" key="1">
    <source>
        <dbReference type="SAM" id="Phobius"/>
    </source>
</evidence>
<evidence type="ECO:0000313" key="3">
    <source>
        <dbReference type="Proteomes" id="UP000598971"/>
    </source>
</evidence>
<gene>
    <name evidence="2" type="ORF">GD597_05590</name>
</gene>
<keyword evidence="1" id="KW-1133">Transmembrane helix</keyword>
<dbReference type="Proteomes" id="UP000598971">
    <property type="component" value="Unassembled WGS sequence"/>
</dbReference>
<feature type="transmembrane region" description="Helical" evidence="1">
    <location>
        <begin position="84"/>
        <end position="106"/>
    </location>
</feature>
<reference evidence="2" key="1">
    <citation type="submission" date="2019-10" db="EMBL/GenBank/DDBJ databases">
        <title>Draft genome sequence of Panacibacter sp. KCS-6.</title>
        <authorList>
            <person name="Yim K.J."/>
        </authorList>
    </citation>
    <scope>NUCLEOTIDE SEQUENCE</scope>
    <source>
        <strain evidence="2">KCS-6</strain>
    </source>
</reference>
<sequence length="161" mass="17992">MKQKSTIFLQGVIVLIGIVALSIMIYFPTTEGRAEHLDLLSIYTDPFIMYAYLASIPFFVALYKAFRLLGYIGDNKIFSPSALMVLRSIQYCAIVQCILIVIAGIYSRIFHDKEDDPAGFMALCMIGSFIAITVAIVAAVFGKIVQQGIYLMEENEQLKSR</sequence>
<keyword evidence="3" id="KW-1185">Reference proteome</keyword>
<dbReference type="InterPro" id="IPR021354">
    <property type="entry name" value="DUF2975"/>
</dbReference>
<dbReference type="EMBL" id="WHPF01000003">
    <property type="protein sequence ID" value="NNV54925.1"/>
    <property type="molecule type" value="Genomic_DNA"/>
</dbReference>
<protein>
    <submittedName>
        <fullName evidence="2">DUF2975 domain-containing protein</fullName>
    </submittedName>
</protein>
<name>A0A8J8FBY6_9BACT</name>
<dbReference type="AlphaFoldDB" id="A0A8J8FBY6"/>
<feature type="transmembrane region" description="Helical" evidence="1">
    <location>
        <begin position="47"/>
        <end position="63"/>
    </location>
</feature>
<keyword evidence="1" id="KW-0812">Transmembrane</keyword>
<dbReference type="Pfam" id="PF11188">
    <property type="entry name" value="DUF2975"/>
    <property type="match status" value="1"/>
</dbReference>